<organism evidence="1 2">
    <name type="scientific">Tribolium castaneum</name>
    <name type="common">Red flour beetle</name>
    <dbReference type="NCBI Taxonomy" id="7070"/>
    <lineage>
        <taxon>Eukaryota</taxon>
        <taxon>Metazoa</taxon>
        <taxon>Ecdysozoa</taxon>
        <taxon>Arthropoda</taxon>
        <taxon>Hexapoda</taxon>
        <taxon>Insecta</taxon>
        <taxon>Pterygota</taxon>
        <taxon>Neoptera</taxon>
        <taxon>Endopterygota</taxon>
        <taxon>Coleoptera</taxon>
        <taxon>Polyphaga</taxon>
        <taxon>Cucujiformia</taxon>
        <taxon>Tenebrionidae</taxon>
        <taxon>Tenebrionidae incertae sedis</taxon>
        <taxon>Tribolium</taxon>
    </lineage>
</organism>
<gene>
    <name evidence="1" type="primary">AUGUSTUS-3.0.2_34638</name>
    <name evidence="1" type="ORF">TcasGA2_TC034638</name>
</gene>
<reference evidence="1 2" key="1">
    <citation type="journal article" date="2008" name="Nature">
        <title>The genome of the model beetle and pest Tribolium castaneum.</title>
        <authorList>
            <consortium name="Tribolium Genome Sequencing Consortium"/>
            <person name="Richards S."/>
            <person name="Gibbs R.A."/>
            <person name="Weinstock G.M."/>
            <person name="Brown S.J."/>
            <person name="Denell R."/>
            <person name="Beeman R.W."/>
            <person name="Gibbs R."/>
            <person name="Beeman R.W."/>
            <person name="Brown S.J."/>
            <person name="Bucher G."/>
            <person name="Friedrich M."/>
            <person name="Grimmelikhuijzen C.J."/>
            <person name="Klingler M."/>
            <person name="Lorenzen M."/>
            <person name="Richards S."/>
            <person name="Roth S."/>
            <person name="Schroder R."/>
            <person name="Tautz D."/>
            <person name="Zdobnov E.M."/>
            <person name="Muzny D."/>
            <person name="Gibbs R.A."/>
            <person name="Weinstock G.M."/>
            <person name="Attaway T."/>
            <person name="Bell S."/>
            <person name="Buhay C.J."/>
            <person name="Chandrabose M.N."/>
            <person name="Chavez D."/>
            <person name="Clerk-Blankenburg K.P."/>
            <person name="Cree A."/>
            <person name="Dao M."/>
            <person name="Davis C."/>
            <person name="Chacko J."/>
            <person name="Dinh H."/>
            <person name="Dugan-Rocha S."/>
            <person name="Fowler G."/>
            <person name="Garner T.T."/>
            <person name="Garnes J."/>
            <person name="Gnirke A."/>
            <person name="Hawes A."/>
            <person name="Hernandez J."/>
            <person name="Hines S."/>
            <person name="Holder M."/>
            <person name="Hume J."/>
            <person name="Jhangiani S.N."/>
            <person name="Joshi V."/>
            <person name="Khan Z.M."/>
            <person name="Jackson L."/>
            <person name="Kovar C."/>
            <person name="Kowis A."/>
            <person name="Lee S."/>
            <person name="Lewis L.R."/>
            <person name="Margolis J."/>
            <person name="Morgan M."/>
            <person name="Nazareth L.V."/>
            <person name="Nguyen N."/>
            <person name="Okwuonu G."/>
            <person name="Parker D."/>
            <person name="Richards S."/>
            <person name="Ruiz S.J."/>
            <person name="Santibanez J."/>
            <person name="Savard J."/>
            <person name="Scherer S.E."/>
            <person name="Schneider B."/>
            <person name="Sodergren E."/>
            <person name="Tautz D."/>
            <person name="Vattahil S."/>
            <person name="Villasana D."/>
            <person name="White C.S."/>
            <person name="Wright R."/>
            <person name="Park Y."/>
            <person name="Beeman R.W."/>
            <person name="Lord J."/>
            <person name="Oppert B."/>
            <person name="Lorenzen M."/>
            <person name="Brown S."/>
            <person name="Wang L."/>
            <person name="Savard J."/>
            <person name="Tautz D."/>
            <person name="Richards S."/>
            <person name="Weinstock G."/>
            <person name="Gibbs R.A."/>
            <person name="Liu Y."/>
            <person name="Worley K."/>
            <person name="Weinstock G."/>
            <person name="Elsik C.G."/>
            <person name="Reese J.T."/>
            <person name="Elhaik E."/>
            <person name="Landan G."/>
            <person name="Graur D."/>
            <person name="Arensburger P."/>
            <person name="Atkinson P."/>
            <person name="Beeman R.W."/>
            <person name="Beidler J."/>
            <person name="Brown S.J."/>
            <person name="Demuth J.P."/>
            <person name="Drury D.W."/>
            <person name="Du Y.Z."/>
            <person name="Fujiwara H."/>
            <person name="Lorenzen M."/>
            <person name="Maselli V."/>
            <person name="Osanai M."/>
            <person name="Park Y."/>
            <person name="Robertson H.M."/>
            <person name="Tu Z."/>
            <person name="Wang J.J."/>
            <person name="Wang S."/>
            <person name="Richards S."/>
            <person name="Song H."/>
            <person name="Zhang L."/>
            <person name="Sodergren E."/>
            <person name="Werner D."/>
            <person name="Stanke M."/>
            <person name="Morgenstern B."/>
            <person name="Solovyev V."/>
            <person name="Kosarev P."/>
            <person name="Brown G."/>
            <person name="Chen H.C."/>
            <person name="Ermolaeva O."/>
            <person name="Hlavina W."/>
            <person name="Kapustin Y."/>
            <person name="Kiryutin B."/>
            <person name="Kitts P."/>
            <person name="Maglott D."/>
            <person name="Pruitt K."/>
            <person name="Sapojnikov V."/>
            <person name="Souvorov A."/>
            <person name="Mackey A.J."/>
            <person name="Waterhouse R.M."/>
            <person name="Wyder S."/>
            <person name="Zdobnov E.M."/>
            <person name="Zdobnov E.M."/>
            <person name="Wyder S."/>
            <person name="Kriventseva E.V."/>
            <person name="Kadowaki T."/>
            <person name="Bork P."/>
            <person name="Aranda M."/>
            <person name="Bao R."/>
            <person name="Beermann A."/>
            <person name="Berns N."/>
            <person name="Bolognesi R."/>
            <person name="Bonneton F."/>
            <person name="Bopp D."/>
            <person name="Brown S.J."/>
            <person name="Bucher G."/>
            <person name="Butts T."/>
            <person name="Chaumot A."/>
            <person name="Denell R.E."/>
            <person name="Ferrier D.E."/>
            <person name="Friedrich M."/>
            <person name="Gordon C.M."/>
            <person name="Jindra M."/>
            <person name="Klingler M."/>
            <person name="Lan Q."/>
            <person name="Lattorff H.M."/>
            <person name="Laudet V."/>
            <person name="von Levetsow C."/>
            <person name="Liu Z."/>
            <person name="Lutz R."/>
            <person name="Lynch J.A."/>
            <person name="da Fonseca R.N."/>
            <person name="Posnien N."/>
            <person name="Reuter R."/>
            <person name="Roth S."/>
            <person name="Savard J."/>
            <person name="Schinko J.B."/>
            <person name="Schmitt C."/>
            <person name="Schoppmeier M."/>
            <person name="Schroder R."/>
            <person name="Shippy T.D."/>
            <person name="Simonnet F."/>
            <person name="Marques-Souza H."/>
            <person name="Tautz D."/>
            <person name="Tomoyasu Y."/>
            <person name="Trauner J."/>
            <person name="Van der Zee M."/>
            <person name="Vervoort M."/>
            <person name="Wittkopp N."/>
            <person name="Wimmer E.A."/>
            <person name="Yang X."/>
            <person name="Jones A.K."/>
            <person name="Sattelle D.B."/>
            <person name="Ebert P.R."/>
            <person name="Nelson D."/>
            <person name="Scott J.G."/>
            <person name="Beeman R.W."/>
            <person name="Muthukrishnan S."/>
            <person name="Kramer K.J."/>
            <person name="Arakane Y."/>
            <person name="Beeman R.W."/>
            <person name="Zhu Q."/>
            <person name="Hogenkamp D."/>
            <person name="Dixit R."/>
            <person name="Oppert B."/>
            <person name="Jiang H."/>
            <person name="Zou Z."/>
            <person name="Marshall J."/>
            <person name="Elpidina E."/>
            <person name="Vinokurov K."/>
            <person name="Oppert C."/>
            <person name="Zou Z."/>
            <person name="Evans J."/>
            <person name="Lu Z."/>
            <person name="Zhao P."/>
            <person name="Sumathipala N."/>
            <person name="Altincicek B."/>
            <person name="Vilcinskas A."/>
            <person name="Williams M."/>
            <person name="Hultmark D."/>
            <person name="Hetru C."/>
            <person name="Jiang H."/>
            <person name="Grimmelikhuijzen C.J."/>
            <person name="Hauser F."/>
            <person name="Cazzamali G."/>
            <person name="Williamson M."/>
            <person name="Park Y."/>
            <person name="Li B."/>
            <person name="Tanaka Y."/>
            <person name="Predel R."/>
            <person name="Neupert S."/>
            <person name="Schachtner J."/>
            <person name="Verleyen P."/>
            <person name="Raible F."/>
            <person name="Bork P."/>
            <person name="Friedrich M."/>
            <person name="Walden K.K."/>
            <person name="Robertson H.M."/>
            <person name="Angeli S."/>
            <person name="Foret S."/>
            <person name="Bucher G."/>
            <person name="Schuetz S."/>
            <person name="Maleszka R."/>
            <person name="Wimmer E.A."/>
            <person name="Beeman R.W."/>
            <person name="Lorenzen M."/>
            <person name="Tomoyasu Y."/>
            <person name="Miller S.C."/>
            <person name="Grossmann D."/>
            <person name="Bucher G."/>
        </authorList>
    </citation>
    <scope>NUCLEOTIDE SEQUENCE [LARGE SCALE GENOMIC DNA]</scope>
    <source>
        <strain evidence="1 2">Georgia GA2</strain>
    </source>
</reference>
<reference evidence="1 2" key="2">
    <citation type="journal article" date="2010" name="Nucleic Acids Res.">
        <title>BeetleBase in 2010: revisions to provide comprehensive genomic information for Tribolium castaneum.</title>
        <authorList>
            <person name="Kim H.S."/>
            <person name="Murphy T."/>
            <person name="Xia J."/>
            <person name="Caragea D."/>
            <person name="Park Y."/>
            <person name="Beeman R.W."/>
            <person name="Lorenzen M.D."/>
            <person name="Butcher S."/>
            <person name="Manak J.R."/>
            <person name="Brown S.J."/>
        </authorList>
    </citation>
    <scope>GENOME REANNOTATION</scope>
    <source>
        <strain evidence="1 2">Georgia GA2</strain>
    </source>
</reference>
<name>A0A139WJN0_TRICA</name>
<accession>A0A139WJN0</accession>
<dbReference type="AlphaFoldDB" id="A0A139WJN0"/>
<proteinExistence type="predicted"/>
<sequence length="38" mass="4466">MFSIRRKIQNTSSQIKNARLGRVRSGQVKKFFAKSQIR</sequence>
<evidence type="ECO:0000313" key="2">
    <source>
        <dbReference type="Proteomes" id="UP000007266"/>
    </source>
</evidence>
<evidence type="ECO:0000313" key="1">
    <source>
        <dbReference type="EMBL" id="KYB28258.1"/>
    </source>
</evidence>
<protein>
    <submittedName>
        <fullName evidence="1">Uncharacterized protein</fullName>
    </submittedName>
</protein>
<dbReference type="EMBL" id="KQ971334">
    <property type="protein sequence ID" value="KYB28258.1"/>
    <property type="molecule type" value="Genomic_DNA"/>
</dbReference>
<keyword evidence="2" id="KW-1185">Reference proteome</keyword>
<dbReference type="InParanoid" id="A0A139WJN0"/>
<dbReference type="Proteomes" id="UP000007266">
    <property type="component" value="Linkage group 3"/>
</dbReference>